<keyword evidence="4" id="KW-1185">Reference proteome</keyword>
<dbReference type="Pfam" id="PF08327">
    <property type="entry name" value="AHSA1"/>
    <property type="match status" value="1"/>
</dbReference>
<protein>
    <submittedName>
        <fullName evidence="3">ATPase</fullName>
    </submittedName>
</protein>
<gene>
    <name evidence="3" type="ORF">CTB96_04225</name>
</gene>
<dbReference type="AlphaFoldDB" id="A0A318A1E6"/>
<comment type="caution">
    <text evidence="3">The sequence shown here is derived from an EMBL/GenBank/DDBJ whole genome shotgun (WGS) entry which is preliminary data.</text>
</comment>
<organism evidence="3 4">
    <name type="scientific">Cryobacterium arcticum</name>
    <dbReference type="NCBI Taxonomy" id="670052"/>
    <lineage>
        <taxon>Bacteria</taxon>
        <taxon>Bacillati</taxon>
        <taxon>Actinomycetota</taxon>
        <taxon>Actinomycetes</taxon>
        <taxon>Micrococcales</taxon>
        <taxon>Microbacteriaceae</taxon>
        <taxon>Cryobacterium</taxon>
    </lineage>
</organism>
<dbReference type="InterPro" id="IPR023393">
    <property type="entry name" value="START-like_dom_sf"/>
</dbReference>
<evidence type="ECO:0000313" key="3">
    <source>
        <dbReference type="EMBL" id="PXA72112.1"/>
    </source>
</evidence>
<reference evidence="3 4" key="1">
    <citation type="submission" date="2018-05" db="EMBL/GenBank/DDBJ databases">
        <title>Genetic diversity of glacier-inhabiting Cryobacterium bacteria in China and description of Cryobacterium mengkeensis sp. nov. and Arthrobacter glacialis sp. nov.</title>
        <authorList>
            <person name="Liu Q."/>
            <person name="Xin Y.-H."/>
        </authorList>
    </citation>
    <scope>NUCLEOTIDE SEQUENCE [LARGE SCALE GENOMIC DNA]</scope>
    <source>
        <strain evidence="3 4">SK-1</strain>
    </source>
</reference>
<dbReference type="Gene3D" id="3.30.530.20">
    <property type="match status" value="1"/>
</dbReference>
<feature type="domain" description="Activator of Hsp90 ATPase homologue 1/2-like C-terminal" evidence="2">
    <location>
        <begin position="11"/>
        <end position="149"/>
    </location>
</feature>
<comment type="similarity">
    <text evidence="1">Belongs to the AHA1 family.</text>
</comment>
<dbReference type="CDD" id="cd07814">
    <property type="entry name" value="SRPBCC_CalC_Aha1-like"/>
    <property type="match status" value="1"/>
</dbReference>
<dbReference type="Proteomes" id="UP000246722">
    <property type="component" value="Unassembled WGS sequence"/>
</dbReference>
<dbReference type="RefSeq" id="WP_110125637.1">
    <property type="nucleotide sequence ID" value="NZ_QHLY01000005.1"/>
</dbReference>
<name>A0A318A1E6_9MICO</name>
<dbReference type="SUPFAM" id="SSF55961">
    <property type="entry name" value="Bet v1-like"/>
    <property type="match status" value="1"/>
</dbReference>
<proteinExistence type="inferred from homology"/>
<dbReference type="InterPro" id="IPR013538">
    <property type="entry name" value="ASHA1/2-like_C"/>
</dbReference>
<dbReference type="EMBL" id="QHLY01000005">
    <property type="protein sequence ID" value="PXA72112.1"/>
    <property type="molecule type" value="Genomic_DNA"/>
</dbReference>
<evidence type="ECO:0000313" key="4">
    <source>
        <dbReference type="Proteomes" id="UP000246722"/>
    </source>
</evidence>
<accession>A0A318A1E6</accession>
<evidence type="ECO:0000259" key="2">
    <source>
        <dbReference type="Pfam" id="PF08327"/>
    </source>
</evidence>
<sequence length="161" mass="17813">MKTLHFSRKIDAPAELVWETMLDDATYRQWASVFGAGSYFEGSWLPGSEILFLGDGEGDHGIGGMVGVIAEHRPHEFVSIEYTGVILHGDVDTESEYARMLKGAHENYTFSEADGVTTVTVDLDTDEQDEDMFEEMWPKALDRLTALAEAEAGTRGKHPAL</sequence>
<dbReference type="OrthoDB" id="6388102at2"/>
<evidence type="ECO:0000256" key="1">
    <source>
        <dbReference type="ARBA" id="ARBA00006817"/>
    </source>
</evidence>